<protein>
    <submittedName>
        <fullName evidence="2">Uncharacterized protein</fullName>
    </submittedName>
</protein>
<evidence type="ECO:0000313" key="3">
    <source>
        <dbReference type="Proteomes" id="UP000318186"/>
    </source>
</evidence>
<accession>A0A561V4E4</accession>
<reference evidence="2 3" key="1">
    <citation type="submission" date="2019-06" db="EMBL/GenBank/DDBJ databases">
        <title>Sequencing the genomes of 1000 actinobacteria strains.</title>
        <authorList>
            <person name="Klenk H.-P."/>
        </authorList>
    </citation>
    <scope>NUCLEOTIDE SEQUENCE [LARGE SCALE GENOMIC DNA]</scope>
    <source>
        <strain evidence="2 3">DSM 42059</strain>
    </source>
</reference>
<dbReference type="AlphaFoldDB" id="A0A561V4E4"/>
<comment type="caution">
    <text evidence="2">The sequence shown here is derived from an EMBL/GenBank/DDBJ whole genome shotgun (WGS) entry which is preliminary data.</text>
</comment>
<name>A0A561V4E4_9ACTN</name>
<dbReference type="Proteomes" id="UP000318186">
    <property type="component" value="Unassembled WGS sequence"/>
</dbReference>
<proteinExistence type="predicted"/>
<dbReference type="EMBL" id="VIWW01000001">
    <property type="protein sequence ID" value="TWG06481.1"/>
    <property type="molecule type" value="Genomic_DNA"/>
</dbReference>
<organism evidence="2 3">
    <name type="scientific">Streptomyces brevispora</name>
    <dbReference type="NCBI Taxonomy" id="887462"/>
    <lineage>
        <taxon>Bacteria</taxon>
        <taxon>Bacillati</taxon>
        <taxon>Actinomycetota</taxon>
        <taxon>Actinomycetes</taxon>
        <taxon>Kitasatosporales</taxon>
        <taxon>Streptomycetaceae</taxon>
        <taxon>Streptomyces</taxon>
    </lineage>
</organism>
<sequence length="70" mass="7721">MTPTDRTPPTMTFNAHLQHFVERALASIPAADVGDIYAVSFLLDNTNGTKTAEAPRSPVRARLARRRRTA</sequence>
<evidence type="ECO:0000313" key="2">
    <source>
        <dbReference type="EMBL" id="TWG06481.1"/>
    </source>
</evidence>
<gene>
    <name evidence="2" type="ORF">FHX80_114976</name>
</gene>
<evidence type="ECO:0000256" key="1">
    <source>
        <dbReference type="SAM" id="MobiDB-lite"/>
    </source>
</evidence>
<feature type="region of interest" description="Disordered" evidence="1">
    <location>
        <begin position="47"/>
        <end position="70"/>
    </location>
</feature>